<proteinExistence type="inferred from homology"/>
<evidence type="ECO:0000313" key="12">
    <source>
        <dbReference type="EMBL" id="OGC88129.1"/>
    </source>
</evidence>
<dbReference type="InterPro" id="IPR036393">
    <property type="entry name" value="AceGlu_kinase-like_sf"/>
</dbReference>
<feature type="binding site" evidence="8">
    <location>
        <position position="115"/>
    </location>
    <ligand>
        <name>substrate</name>
    </ligand>
</feature>
<name>A0A1F4Y2F7_9BACT</name>
<dbReference type="GO" id="GO:0005829">
    <property type="term" value="C:cytosol"/>
    <property type="evidence" value="ECO:0007669"/>
    <property type="project" value="TreeGrafter"/>
</dbReference>
<dbReference type="InterPro" id="IPR001048">
    <property type="entry name" value="Asp/Glu/Uridylate_kinase"/>
</dbReference>
<evidence type="ECO:0000256" key="5">
    <source>
        <dbReference type="ARBA" id="ARBA00022777"/>
    </source>
</evidence>
<keyword evidence="3 9" id="KW-0808">Transferase</keyword>
<dbReference type="UniPathway" id="UPA00051">
    <property type="reaction ID" value="UER00462"/>
</dbReference>
<dbReference type="GO" id="GO:0009088">
    <property type="term" value="P:threonine biosynthetic process"/>
    <property type="evidence" value="ECO:0007669"/>
    <property type="project" value="UniProtKB-UniPathway"/>
</dbReference>
<reference evidence="12 13" key="1">
    <citation type="journal article" date="2016" name="Nat. Commun.">
        <title>Thousands of microbial genomes shed light on interconnected biogeochemical processes in an aquifer system.</title>
        <authorList>
            <person name="Anantharaman K."/>
            <person name="Brown C.T."/>
            <person name="Hug L.A."/>
            <person name="Sharon I."/>
            <person name="Castelle C.J."/>
            <person name="Probst A.J."/>
            <person name="Thomas B.C."/>
            <person name="Singh A."/>
            <person name="Wilkins M.J."/>
            <person name="Karaoz U."/>
            <person name="Brodie E.L."/>
            <person name="Williams K.H."/>
            <person name="Hubbard S.S."/>
            <person name="Banfield J.F."/>
        </authorList>
    </citation>
    <scope>NUCLEOTIDE SEQUENCE [LARGE SCALE GENOMIC DNA]</scope>
</reference>
<comment type="catalytic activity">
    <reaction evidence="7 9">
        <text>L-aspartate + ATP = 4-phospho-L-aspartate + ADP</text>
        <dbReference type="Rhea" id="RHEA:23776"/>
        <dbReference type="ChEBI" id="CHEBI:29991"/>
        <dbReference type="ChEBI" id="CHEBI:30616"/>
        <dbReference type="ChEBI" id="CHEBI:57535"/>
        <dbReference type="ChEBI" id="CHEBI:456216"/>
        <dbReference type="EC" id="2.7.2.4"/>
    </reaction>
</comment>
<dbReference type="GO" id="GO:0004072">
    <property type="term" value="F:aspartate kinase activity"/>
    <property type="evidence" value="ECO:0007669"/>
    <property type="project" value="UniProtKB-EC"/>
</dbReference>
<accession>A0A1F4Y2F7</accession>
<dbReference type="PROSITE" id="PS00324">
    <property type="entry name" value="ASPARTOKINASE"/>
    <property type="match status" value="1"/>
</dbReference>
<dbReference type="Gene3D" id="3.40.1160.10">
    <property type="entry name" value="Acetylglutamate kinase-like"/>
    <property type="match status" value="1"/>
</dbReference>
<evidence type="ECO:0000256" key="4">
    <source>
        <dbReference type="ARBA" id="ARBA00022741"/>
    </source>
</evidence>
<protein>
    <recommendedName>
        <fullName evidence="9">Aspartokinase</fullName>
        <ecNumber evidence="9">2.7.2.4</ecNumber>
    </recommendedName>
</protein>
<dbReference type="EC" id="2.7.2.4" evidence="9"/>
<sequence>MGEILVSKFGGSSLADADQIRKVLEIVKSDPRRRFVVVSAPGKSERYSTKITDELIALKQNQSNQNAQAAHARVIRSRFADITRDLGSTFTLGDDLHFLGRPAECSEDMIKSRGEYLMGKLFAAVSGFTFVDPATFIKFDWNGNLDMSACKEARDRLLDLKEGCVIPGFYGAMPNGDIKTFSRGGSDLTGSIVAAIVGANLYENWTDVSGFYTADPRLVSNAKSIISMTYEEAGELAYQGASVLHPEATLPVEEACIAIQVRNTNRPDDVGTLIVPEDRLGDRDDCPVVGIAARQDFMAIRVKKALMNAEVGFIHRVTGVLARHKINIEHMPGGMRTIDCVVERGQVNGKAGQIIGEIGRDCGPVEVIIQPDLALICVVGQRMMNKPGLLARVSGAVAAAGVSVRMVDQGLEENDIVLGVKTEDCVKAMRAIHDEFFGP</sequence>
<dbReference type="GO" id="GO:0009089">
    <property type="term" value="P:lysine biosynthetic process via diaminopimelate"/>
    <property type="evidence" value="ECO:0007669"/>
    <property type="project" value="UniProtKB-UniPathway"/>
</dbReference>
<feature type="binding site" evidence="8">
    <location>
        <begin position="8"/>
        <end position="11"/>
    </location>
    <ligand>
        <name>ATP</name>
        <dbReference type="ChEBI" id="CHEBI:30616"/>
    </ligand>
</feature>
<dbReference type="InterPro" id="IPR002912">
    <property type="entry name" value="ACT_dom"/>
</dbReference>
<dbReference type="GO" id="GO:0005524">
    <property type="term" value="F:ATP binding"/>
    <property type="evidence" value="ECO:0007669"/>
    <property type="project" value="UniProtKB-KW"/>
</dbReference>
<evidence type="ECO:0000256" key="6">
    <source>
        <dbReference type="ARBA" id="ARBA00022840"/>
    </source>
</evidence>
<keyword evidence="10" id="KW-0028">Amino-acid biosynthesis</keyword>
<dbReference type="AlphaFoldDB" id="A0A1F4Y2F7"/>
<evidence type="ECO:0000256" key="7">
    <source>
        <dbReference type="ARBA" id="ARBA00047872"/>
    </source>
</evidence>
<gene>
    <name evidence="12" type="ORF">A2419_01515</name>
</gene>
<dbReference type="InterPro" id="IPR018042">
    <property type="entry name" value="Aspartate_kinase_CS"/>
</dbReference>
<dbReference type="InterPro" id="IPR045865">
    <property type="entry name" value="ACT-like_dom_sf"/>
</dbReference>
<organism evidence="12 13">
    <name type="scientific">Candidatus Adlerbacteria bacterium RIFOXYC1_FULL_48_26</name>
    <dbReference type="NCBI Taxonomy" id="1797247"/>
    <lineage>
        <taxon>Bacteria</taxon>
        <taxon>Candidatus Adleribacteriota</taxon>
    </lineage>
</organism>
<evidence type="ECO:0000256" key="10">
    <source>
        <dbReference type="RuleBase" id="RU004249"/>
    </source>
</evidence>
<feature type="binding site" evidence="8">
    <location>
        <begin position="206"/>
        <end position="207"/>
    </location>
    <ligand>
        <name>ATP</name>
        <dbReference type="ChEBI" id="CHEBI:30616"/>
    </ligand>
</feature>
<dbReference type="UniPathway" id="UPA00050">
    <property type="reaction ID" value="UER00461"/>
</dbReference>
<comment type="caution">
    <text evidence="12">The sequence shown here is derived from an EMBL/GenBank/DDBJ whole genome shotgun (WGS) entry which is preliminary data.</text>
</comment>
<dbReference type="SUPFAM" id="SSF55021">
    <property type="entry name" value="ACT-like"/>
    <property type="match status" value="2"/>
</dbReference>
<dbReference type="UniPathway" id="UPA00034">
    <property type="reaction ID" value="UER00015"/>
</dbReference>
<dbReference type="Proteomes" id="UP000176568">
    <property type="component" value="Unassembled WGS sequence"/>
</dbReference>
<feature type="binding site" evidence="8">
    <location>
        <position position="217"/>
    </location>
    <ligand>
        <name>ATP</name>
        <dbReference type="ChEBI" id="CHEBI:30616"/>
    </ligand>
</feature>
<evidence type="ECO:0000256" key="2">
    <source>
        <dbReference type="ARBA" id="ARBA00010122"/>
    </source>
</evidence>
<keyword evidence="4 8" id="KW-0547">Nucleotide-binding</keyword>
<dbReference type="SUPFAM" id="SSF53633">
    <property type="entry name" value="Carbamate kinase-like"/>
    <property type="match status" value="1"/>
</dbReference>
<feature type="domain" description="ACT" evidence="11">
    <location>
        <begin position="378"/>
        <end position="439"/>
    </location>
</feature>
<dbReference type="CDD" id="cd04892">
    <property type="entry name" value="ACT_AK-like_2"/>
    <property type="match status" value="1"/>
</dbReference>
<evidence type="ECO:0000256" key="8">
    <source>
        <dbReference type="PIRSR" id="PIRSR000726-1"/>
    </source>
</evidence>
<evidence type="ECO:0000256" key="1">
    <source>
        <dbReference type="ARBA" id="ARBA00004766"/>
    </source>
</evidence>
<evidence type="ECO:0000256" key="3">
    <source>
        <dbReference type="ARBA" id="ARBA00022679"/>
    </source>
</evidence>
<comment type="pathway">
    <text evidence="10">Amino-acid biosynthesis; L-methionine biosynthesis via de novo pathway; L-homoserine from L-aspartate: step 1/3.</text>
</comment>
<evidence type="ECO:0000259" key="11">
    <source>
        <dbReference type="PROSITE" id="PS51671"/>
    </source>
</evidence>
<dbReference type="PANTHER" id="PTHR21499:SF67">
    <property type="entry name" value="ASPARTOKINASE 3"/>
    <property type="match status" value="1"/>
</dbReference>
<comment type="pathway">
    <text evidence="1 10">Amino-acid biosynthesis; L-lysine biosynthesis via DAP pathway; (S)-tetrahydrodipicolinate from L-aspartate: step 1/4.</text>
</comment>
<dbReference type="Gene3D" id="3.30.2130.10">
    <property type="entry name" value="VC0802-like"/>
    <property type="match status" value="1"/>
</dbReference>
<dbReference type="Pfam" id="PF22468">
    <property type="entry name" value="ACT_9"/>
    <property type="match status" value="1"/>
</dbReference>
<dbReference type="NCBIfam" id="TIGR00657">
    <property type="entry name" value="asp_kinases"/>
    <property type="match status" value="1"/>
</dbReference>
<dbReference type="PROSITE" id="PS51671">
    <property type="entry name" value="ACT"/>
    <property type="match status" value="1"/>
</dbReference>
<keyword evidence="5 9" id="KW-0418">Kinase</keyword>
<dbReference type="EMBL" id="MEXB01000012">
    <property type="protein sequence ID" value="OGC88129.1"/>
    <property type="molecule type" value="Genomic_DNA"/>
</dbReference>
<evidence type="ECO:0000256" key="9">
    <source>
        <dbReference type="RuleBase" id="RU003448"/>
    </source>
</evidence>
<dbReference type="NCBIfam" id="NF006540">
    <property type="entry name" value="PRK09034.1"/>
    <property type="match status" value="1"/>
</dbReference>
<dbReference type="GO" id="GO:0009090">
    <property type="term" value="P:homoserine biosynthetic process"/>
    <property type="evidence" value="ECO:0007669"/>
    <property type="project" value="TreeGrafter"/>
</dbReference>
<feature type="binding site" evidence="8">
    <location>
        <position position="212"/>
    </location>
    <ligand>
        <name>ATP</name>
        <dbReference type="ChEBI" id="CHEBI:30616"/>
    </ligand>
</feature>
<evidence type="ECO:0000313" key="13">
    <source>
        <dbReference type="Proteomes" id="UP000176568"/>
    </source>
</evidence>
<dbReference type="InterPro" id="IPR054352">
    <property type="entry name" value="ACT_Aspartokinase"/>
</dbReference>
<comment type="pathway">
    <text evidence="10">Amino-acid biosynthesis; L-threonine biosynthesis; L-threonine from L-aspartate: step 1/5.</text>
</comment>
<dbReference type="PIRSF" id="PIRSF000726">
    <property type="entry name" value="Asp_kin"/>
    <property type="match status" value="1"/>
</dbReference>
<dbReference type="InterPro" id="IPR005260">
    <property type="entry name" value="Asp_kin_monofn"/>
</dbReference>
<dbReference type="STRING" id="1797247.A2419_01515"/>
<dbReference type="Pfam" id="PF00696">
    <property type="entry name" value="AA_kinase"/>
    <property type="match status" value="1"/>
</dbReference>
<keyword evidence="6 8" id="KW-0067">ATP-binding</keyword>
<dbReference type="InterPro" id="IPR001341">
    <property type="entry name" value="Asp_kinase"/>
</dbReference>
<dbReference type="PANTHER" id="PTHR21499">
    <property type="entry name" value="ASPARTATE KINASE"/>
    <property type="match status" value="1"/>
</dbReference>
<feature type="binding site" evidence="8">
    <location>
        <position position="52"/>
    </location>
    <ligand>
        <name>substrate</name>
    </ligand>
</feature>
<comment type="similarity">
    <text evidence="2 9">Belongs to the aspartokinase family.</text>
</comment>